<protein>
    <submittedName>
        <fullName evidence="2">Uncharacterized protein</fullName>
    </submittedName>
</protein>
<keyword evidence="1" id="KW-0472">Membrane</keyword>
<evidence type="ECO:0000313" key="3">
    <source>
        <dbReference type="Proteomes" id="UP000326380"/>
    </source>
</evidence>
<dbReference type="AlphaFoldDB" id="A0AA88K1S5"/>
<keyword evidence="1" id="KW-1133">Transmembrane helix</keyword>
<evidence type="ECO:0000256" key="1">
    <source>
        <dbReference type="SAM" id="Phobius"/>
    </source>
</evidence>
<name>A0AA88K1S5_9BACT</name>
<feature type="transmembrane region" description="Helical" evidence="1">
    <location>
        <begin position="38"/>
        <end position="57"/>
    </location>
</feature>
<feature type="transmembrane region" description="Helical" evidence="1">
    <location>
        <begin position="69"/>
        <end position="98"/>
    </location>
</feature>
<keyword evidence="3" id="KW-1185">Reference proteome</keyword>
<proteinExistence type="predicted"/>
<organism evidence="2 3">
    <name type="scientific">Hymenobacter busanensis</name>
    <dbReference type="NCBI Taxonomy" id="2607656"/>
    <lineage>
        <taxon>Bacteria</taxon>
        <taxon>Pseudomonadati</taxon>
        <taxon>Bacteroidota</taxon>
        <taxon>Cytophagia</taxon>
        <taxon>Cytophagales</taxon>
        <taxon>Hymenobacteraceae</taxon>
        <taxon>Hymenobacter</taxon>
    </lineage>
</organism>
<evidence type="ECO:0000313" key="2">
    <source>
        <dbReference type="EMBL" id="KAA9339467.1"/>
    </source>
</evidence>
<reference evidence="2 3" key="1">
    <citation type="submission" date="2019-09" db="EMBL/GenBank/DDBJ databases">
        <title>Genome sequence of Hymenobacter sp. M3.</title>
        <authorList>
            <person name="Srinivasan S."/>
        </authorList>
    </citation>
    <scope>NUCLEOTIDE SEQUENCE [LARGE SCALE GENOMIC DNA]</scope>
    <source>
        <strain evidence="2 3">M3</strain>
    </source>
</reference>
<feature type="transmembrane region" description="Helical" evidence="1">
    <location>
        <begin position="110"/>
        <end position="128"/>
    </location>
</feature>
<dbReference type="Proteomes" id="UP000326380">
    <property type="component" value="Unassembled WGS sequence"/>
</dbReference>
<accession>A0AA88K1S5</accession>
<gene>
    <name evidence="2" type="ORF">F0P96_02270</name>
</gene>
<keyword evidence="1" id="KW-0812">Transmembrane</keyword>
<sequence>MAFTMTVSYANPLWSIGVEEQFYLFWPLLVNYLKRKTFIITIIIMPILLVALNSISAHLYTHAKYFNSFFYYTAAILTITKLGCMAIGGIGAYFCFYHKKIIEKIAKNKIIEISCYFAILTLIIFKIRIKGFEFEVYSILFCYIILSTSMEKKPTAKI</sequence>
<comment type="caution">
    <text evidence="2">The sequence shown here is derived from an EMBL/GenBank/DDBJ whole genome shotgun (WGS) entry which is preliminary data.</text>
</comment>
<dbReference type="EMBL" id="VTWU01000001">
    <property type="protein sequence ID" value="KAA9339467.1"/>
    <property type="molecule type" value="Genomic_DNA"/>
</dbReference>